<dbReference type="Pfam" id="PF00067">
    <property type="entry name" value="p450"/>
    <property type="match status" value="1"/>
</dbReference>
<evidence type="ECO:0000256" key="2">
    <source>
        <dbReference type="ARBA" id="ARBA00022617"/>
    </source>
</evidence>
<dbReference type="EMBL" id="JTDK01000008">
    <property type="protein sequence ID" value="KHK97833.1"/>
    <property type="molecule type" value="Genomic_DNA"/>
</dbReference>
<dbReference type="OrthoDB" id="502624at2"/>
<dbReference type="PRINTS" id="PR00385">
    <property type="entry name" value="P450"/>
</dbReference>
<dbReference type="GO" id="GO:0004497">
    <property type="term" value="F:monooxygenase activity"/>
    <property type="evidence" value="ECO:0007669"/>
    <property type="project" value="UniProtKB-KW"/>
</dbReference>
<proteinExistence type="inferred from homology"/>
<dbReference type="GO" id="GO:0005506">
    <property type="term" value="F:iron ion binding"/>
    <property type="evidence" value="ECO:0007669"/>
    <property type="project" value="InterPro"/>
</dbReference>
<keyword evidence="6 7" id="KW-0503">Monooxygenase</keyword>
<dbReference type="Proteomes" id="UP000031030">
    <property type="component" value="Unassembled WGS sequence"/>
</dbReference>
<comment type="caution">
    <text evidence="8">The sequence shown here is derived from an EMBL/GenBank/DDBJ whole genome shotgun (WGS) entry which is preliminary data.</text>
</comment>
<evidence type="ECO:0000313" key="8">
    <source>
        <dbReference type="EMBL" id="KHK97833.1"/>
    </source>
</evidence>
<accession>A0A0B2A7Y0</accession>
<evidence type="ECO:0000256" key="3">
    <source>
        <dbReference type="ARBA" id="ARBA00022723"/>
    </source>
</evidence>
<dbReference type="STRING" id="1348253.LK09_10150"/>
<dbReference type="InterPro" id="IPR002397">
    <property type="entry name" value="Cyt_P450_B"/>
</dbReference>
<dbReference type="PANTHER" id="PTHR46696">
    <property type="entry name" value="P450, PUTATIVE (EUROFUNG)-RELATED"/>
    <property type="match status" value="1"/>
</dbReference>
<name>A0A0B2A7Y0_9MICO</name>
<dbReference type="FunFam" id="1.10.630.10:FF:000018">
    <property type="entry name" value="Cytochrome P450 monooxygenase"/>
    <property type="match status" value="1"/>
</dbReference>
<keyword evidence="9" id="KW-1185">Reference proteome</keyword>
<protein>
    <submittedName>
        <fullName evidence="8">Cytochrome P450</fullName>
    </submittedName>
</protein>
<dbReference type="GO" id="GO:0020037">
    <property type="term" value="F:heme binding"/>
    <property type="evidence" value="ECO:0007669"/>
    <property type="project" value="InterPro"/>
</dbReference>
<evidence type="ECO:0000256" key="5">
    <source>
        <dbReference type="ARBA" id="ARBA00023004"/>
    </source>
</evidence>
<sequence length="389" mass="42487">MTTATFSTQRVDPYSPPAEHLRLQQEDPISRVPWRTGGDIWAITRHADVRTVLGDTRFSSDRSLPGHPTNAGYTSAAHLKNLIEMDPPDHTQQRVRVMGEFTVKKIGAMRPRVQEIVEETLDEMLASGNSADLVTALSLPVPSVVIAELLGVPLEDHSVFQENSAKFTEADSPMEARMEAMDALKTYIAGLVAARADQPGDDLLSRQLAAGASPEELTGLGFLLLIAGHETTANMISLSIATLLDRPDLLQQLRDDPPLLPGAVEELLRYFTIAEVGGLRLATADIEVAGVTIPAGDAVFALANTANRDPEVFPDPHTIDFHRGARNHLAFGFGPHQCLGQNLARLELEVVLEAVIRRLPTLRLAVPFEEISFKEFGPNYGVYSLPVEW</sequence>
<keyword evidence="5 7" id="KW-0408">Iron</keyword>
<evidence type="ECO:0000256" key="4">
    <source>
        <dbReference type="ARBA" id="ARBA00023002"/>
    </source>
</evidence>
<organism evidence="8 9">
    <name type="scientific">Microbacterium mangrovi</name>
    <dbReference type="NCBI Taxonomy" id="1348253"/>
    <lineage>
        <taxon>Bacteria</taxon>
        <taxon>Bacillati</taxon>
        <taxon>Actinomycetota</taxon>
        <taxon>Actinomycetes</taxon>
        <taxon>Micrococcales</taxon>
        <taxon>Microbacteriaceae</taxon>
        <taxon>Microbacterium</taxon>
    </lineage>
</organism>
<dbReference type="InterPro" id="IPR036396">
    <property type="entry name" value="Cyt_P450_sf"/>
</dbReference>
<dbReference type="CDD" id="cd11030">
    <property type="entry name" value="CYP105-like"/>
    <property type="match status" value="1"/>
</dbReference>
<keyword evidence="4 7" id="KW-0560">Oxidoreductase</keyword>
<comment type="similarity">
    <text evidence="1 7">Belongs to the cytochrome P450 family.</text>
</comment>
<keyword evidence="3 7" id="KW-0479">Metal-binding</keyword>
<dbReference type="InterPro" id="IPR017972">
    <property type="entry name" value="Cyt_P450_CS"/>
</dbReference>
<dbReference type="Gene3D" id="1.10.630.10">
    <property type="entry name" value="Cytochrome P450"/>
    <property type="match status" value="1"/>
</dbReference>
<dbReference type="GO" id="GO:0016705">
    <property type="term" value="F:oxidoreductase activity, acting on paired donors, with incorporation or reduction of molecular oxygen"/>
    <property type="evidence" value="ECO:0007669"/>
    <property type="project" value="InterPro"/>
</dbReference>
<gene>
    <name evidence="8" type="ORF">LK09_10150</name>
</gene>
<evidence type="ECO:0000256" key="6">
    <source>
        <dbReference type="ARBA" id="ARBA00023033"/>
    </source>
</evidence>
<dbReference type="AlphaFoldDB" id="A0A0B2A7Y0"/>
<dbReference type="PRINTS" id="PR00359">
    <property type="entry name" value="BP450"/>
</dbReference>
<dbReference type="InterPro" id="IPR001128">
    <property type="entry name" value="Cyt_P450"/>
</dbReference>
<dbReference type="PROSITE" id="PS00086">
    <property type="entry name" value="CYTOCHROME_P450"/>
    <property type="match status" value="1"/>
</dbReference>
<dbReference type="RefSeq" id="WP_039398859.1">
    <property type="nucleotide sequence ID" value="NZ_JTDK01000008.1"/>
</dbReference>
<keyword evidence="2 7" id="KW-0349">Heme</keyword>
<evidence type="ECO:0000256" key="7">
    <source>
        <dbReference type="RuleBase" id="RU000461"/>
    </source>
</evidence>
<evidence type="ECO:0000256" key="1">
    <source>
        <dbReference type="ARBA" id="ARBA00010617"/>
    </source>
</evidence>
<reference evidence="8 9" key="1">
    <citation type="submission" date="2014-11" db="EMBL/GenBank/DDBJ databases">
        <title>Genome sequence of Microbacterium mangrovi MUSC 115(T).</title>
        <authorList>
            <person name="Lee L.-H."/>
        </authorList>
    </citation>
    <scope>NUCLEOTIDE SEQUENCE [LARGE SCALE GENOMIC DNA]</scope>
    <source>
        <strain evidence="8 9">MUSC 115</strain>
    </source>
</reference>
<evidence type="ECO:0000313" key="9">
    <source>
        <dbReference type="Proteomes" id="UP000031030"/>
    </source>
</evidence>
<dbReference type="PANTHER" id="PTHR46696:SF1">
    <property type="entry name" value="CYTOCHROME P450 YJIB-RELATED"/>
    <property type="match status" value="1"/>
</dbReference>
<dbReference type="SUPFAM" id="SSF48264">
    <property type="entry name" value="Cytochrome P450"/>
    <property type="match status" value="1"/>
</dbReference>